<dbReference type="Gene3D" id="3.30.420.10">
    <property type="entry name" value="Ribonuclease H-like superfamily/Ribonuclease H"/>
    <property type="match status" value="1"/>
</dbReference>
<comment type="caution">
    <text evidence="2">The sequence shown here is derived from an EMBL/GenBank/DDBJ whole genome shotgun (WGS) entry which is preliminary data.</text>
</comment>
<feature type="domain" description="Tc1-like transposase DDE" evidence="1">
    <location>
        <begin position="1"/>
        <end position="138"/>
    </location>
</feature>
<dbReference type="PANTHER" id="PTHR46564">
    <property type="entry name" value="TRANSPOSASE"/>
    <property type="match status" value="1"/>
</dbReference>
<dbReference type="InterPro" id="IPR038717">
    <property type="entry name" value="Tc1-like_DDE_dom"/>
</dbReference>
<evidence type="ECO:0000313" key="2">
    <source>
        <dbReference type="EMBL" id="GEO19403.1"/>
    </source>
</evidence>
<accession>A0A512C5A7</accession>
<dbReference type="InterPro" id="IPR036397">
    <property type="entry name" value="RNaseH_sf"/>
</dbReference>
<evidence type="ECO:0000259" key="1">
    <source>
        <dbReference type="Pfam" id="PF13358"/>
    </source>
</evidence>
<keyword evidence="3" id="KW-1185">Reference proteome</keyword>
<reference evidence="2 3" key="1">
    <citation type="submission" date="2019-07" db="EMBL/GenBank/DDBJ databases">
        <title>Whole genome shotgun sequence of Microvirga aerophila NBRC 106136.</title>
        <authorList>
            <person name="Hosoyama A."/>
            <person name="Uohara A."/>
            <person name="Ohji S."/>
            <person name="Ichikawa N."/>
        </authorList>
    </citation>
    <scope>NUCLEOTIDE SEQUENCE [LARGE SCALE GENOMIC DNA]</scope>
    <source>
        <strain evidence="2 3">NBRC 106136</strain>
    </source>
</reference>
<sequence length="169" mass="19053">MVFLDETWVKTNMAPLRGWGPRGQRLVACVPHGHWRTLTFIAALRHDRVEAPWVLDGPINGESFRLYVERILVPTLRAGDVVVLDNLGSHKQVSVRRQIRKAGAHLFYLPAYSPDLNPIEQVVAKLKHLLRKAEPRTIETAWRTIGELLDQVAPAECANYLKNSGYGAV</sequence>
<dbReference type="GO" id="GO:0003676">
    <property type="term" value="F:nucleic acid binding"/>
    <property type="evidence" value="ECO:0007669"/>
    <property type="project" value="InterPro"/>
</dbReference>
<organism evidence="2 3">
    <name type="scientific">Microvirga aerophila</name>
    <dbReference type="NCBI Taxonomy" id="670291"/>
    <lineage>
        <taxon>Bacteria</taxon>
        <taxon>Pseudomonadati</taxon>
        <taxon>Pseudomonadota</taxon>
        <taxon>Alphaproteobacteria</taxon>
        <taxon>Hyphomicrobiales</taxon>
        <taxon>Methylobacteriaceae</taxon>
        <taxon>Microvirga</taxon>
    </lineage>
</organism>
<dbReference type="InterPro" id="IPR047655">
    <property type="entry name" value="Transpos_IS630-like"/>
</dbReference>
<dbReference type="EMBL" id="BJYU01000498">
    <property type="protein sequence ID" value="GEO19403.1"/>
    <property type="molecule type" value="Genomic_DNA"/>
</dbReference>
<evidence type="ECO:0000313" key="3">
    <source>
        <dbReference type="Proteomes" id="UP000321085"/>
    </source>
</evidence>
<dbReference type="Proteomes" id="UP000321085">
    <property type="component" value="Unassembled WGS sequence"/>
</dbReference>
<protein>
    <recommendedName>
        <fullName evidence="1">Tc1-like transposase DDE domain-containing protein</fullName>
    </recommendedName>
</protein>
<dbReference type="NCBIfam" id="NF033545">
    <property type="entry name" value="transpos_IS630"/>
    <property type="match status" value="1"/>
</dbReference>
<dbReference type="PANTHER" id="PTHR46564:SF1">
    <property type="entry name" value="TRANSPOSASE"/>
    <property type="match status" value="1"/>
</dbReference>
<dbReference type="AlphaFoldDB" id="A0A512C5A7"/>
<proteinExistence type="predicted"/>
<name>A0A512C5A7_9HYPH</name>
<dbReference type="Pfam" id="PF13358">
    <property type="entry name" value="DDE_3"/>
    <property type="match status" value="1"/>
</dbReference>
<gene>
    <name evidence="2" type="ORF">MAE02_70990</name>
</gene>